<reference evidence="2" key="1">
    <citation type="journal article" date="2023" name="IScience">
        <title>Live-bearing cockroach genome reveals convergent evolutionary mechanisms linked to viviparity in insects and beyond.</title>
        <authorList>
            <person name="Fouks B."/>
            <person name="Harrison M.C."/>
            <person name="Mikhailova A.A."/>
            <person name="Marchal E."/>
            <person name="English S."/>
            <person name="Carruthers M."/>
            <person name="Jennings E.C."/>
            <person name="Chiamaka E.L."/>
            <person name="Frigard R.A."/>
            <person name="Pippel M."/>
            <person name="Attardo G.M."/>
            <person name="Benoit J.B."/>
            <person name="Bornberg-Bauer E."/>
            <person name="Tobe S.S."/>
        </authorList>
    </citation>
    <scope>NUCLEOTIDE SEQUENCE</scope>
    <source>
        <strain evidence="2">Stay&amp;Tobe</strain>
    </source>
</reference>
<feature type="non-terminal residue" evidence="2">
    <location>
        <position position="139"/>
    </location>
</feature>
<gene>
    <name evidence="2" type="ORF">L9F63_024783</name>
</gene>
<keyword evidence="1" id="KW-1133">Transmembrane helix</keyword>
<dbReference type="Proteomes" id="UP001233999">
    <property type="component" value="Unassembled WGS sequence"/>
</dbReference>
<evidence type="ECO:0000256" key="1">
    <source>
        <dbReference type="SAM" id="Phobius"/>
    </source>
</evidence>
<dbReference type="AlphaFoldDB" id="A0AAD7ZEI2"/>
<feature type="non-terminal residue" evidence="2">
    <location>
        <position position="1"/>
    </location>
</feature>
<feature type="transmembrane region" description="Helical" evidence="1">
    <location>
        <begin position="95"/>
        <end position="114"/>
    </location>
</feature>
<feature type="transmembrane region" description="Helical" evidence="1">
    <location>
        <begin position="12"/>
        <end position="35"/>
    </location>
</feature>
<reference evidence="2" key="2">
    <citation type="submission" date="2023-05" db="EMBL/GenBank/DDBJ databases">
        <authorList>
            <person name="Fouks B."/>
        </authorList>
    </citation>
    <scope>NUCLEOTIDE SEQUENCE</scope>
    <source>
        <strain evidence="2">Stay&amp;Tobe</strain>
        <tissue evidence="2">Testes</tissue>
    </source>
</reference>
<name>A0AAD7ZEI2_DIPPU</name>
<keyword evidence="1" id="KW-0472">Membrane</keyword>
<evidence type="ECO:0000313" key="3">
    <source>
        <dbReference type="Proteomes" id="UP001233999"/>
    </source>
</evidence>
<proteinExistence type="predicted"/>
<dbReference type="EMBL" id="JASPKZ010008683">
    <property type="protein sequence ID" value="KAJ9579114.1"/>
    <property type="molecule type" value="Genomic_DNA"/>
</dbReference>
<protein>
    <submittedName>
        <fullName evidence="2">Uncharacterized protein</fullName>
    </submittedName>
</protein>
<comment type="caution">
    <text evidence="2">The sequence shown here is derived from an EMBL/GenBank/DDBJ whole genome shotgun (WGS) entry which is preliminary data.</text>
</comment>
<keyword evidence="1" id="KW-0812">Transmembrane</keyword>
<accession>A0AAD7ZEI2</accession>
<organism evidence="2 3">
    <name type="scientific">Diploptera punctata</name>
    <name type="common">Pacific beetle cockroach</name>
    <dbReference type="NCBI Taxonomy" id="6984"/>
    <lineage>
        <taxon>Eukaryota</taxon>
        <taxon>Metazoa</taxon>
        <taxon>Ecdysozoa</taxon>
        <taxon>Arthropoda</taxon>
        <taxon>Hexapoda</taxon>
        <taxon>Insecta</taxon>
        <taxon>Pterygota</taxon>
        <taxon>Neoptera</taxon>
        <taxon>Polyneoptera</taxon>
        <taxon>Dictyoptera</taxon>
        <taxon>Blattodea</taxon>
        <taxon>Blaberoidea</taxon>
        <taxon>Blaberidae</taxon>
        <taxon>Diplopterinae</taxon>
        <taxon>Diploptera</taxon>
    </lineage>
</organism>
<sequence>NLLRLAAVSLNIYGFLFTVNLLRLATMSLNIYGFLFTVNLLSCRWNVYSTNQIVGAADSLLALTGLPSVEMQILGTRASSTPVNESSMRRIKCPIQFITCSYCMILFECSVYWLTLSLQEQDFLEKSSVFSEVHHFPPY</sequence>
<evidence type="ECO:0000313" key="2">
    <source>
        <dbReference type="EMBL" id="KAJ9579114.1"/>
    </source>
</evidence>
<keyword evidence="3" id="KW-1185">Reference proteome</keyword>